<evidence type="ECO:0000313" key="1">
    <source>
        <dbReference type="EMBL" id="RSU07730.1"/>
    </source>
</evidence>
<dbReference type="SUPFAM" id="SSF82784">
    <property type="entry name" value="OsmC-like"/>
    <property type="match status" value="1"/>
</dbReference>
<dbReference type="Gene3D" id="3.30.300.20">
    <property type="match status" value="1"/>
</dbReference>
<keyword evidence="2" id="KW-1185">Reference proteome</keyword>
<dbReference type="Proteomes" id="UP000288669">
    <property type="component" value="Unassembled WGS sequence"/>
</dbReference>
<dbReference type="InterPro" id="IPR003718">
    <property type="entry name" value="OsmC/Ohr_fam"/>
</dbReference>
<dbReference type="InterPro" id="IPR015946">
    <property type="entry name" value="KH_dom-like_a/b"/>
</dbReference>
<dbReference type="Pfam" id="PF02566">
    <property type="entry name" value="OsmC"/>
    <property type="match status" value="1"/>
</dbReference>
<sequence length="125" mass="14040">MELIQGKDGIELVHSMGNWKLKKEIGFSPVEALVASIAACGTYVYQSILKKSEIGYVLLDVSVTYERSQELKAQPLQLVQIEFKMKIAEENQERAIRALELINRNCPVVQSLNDGVKVCEKLIFA</sequence>
<gene>
    <name evidence="1" type="ORF">CBF30_00365</name>
</gene>
<dbReference type="PANTHER" id="PTHR34352">
    <property type="entry name" value="PROTEIN YHFA"/>
    <property type="match status" value="1"/>
</dbReference>
<dbReference type="AlphaFoldDB" id="A0A430AI22"/>
<comment type="caution">
    <text evidence="1">The sequence shown here is derived from an EMBL/GenBank/DDBJ whole genome shotgun (WGS) entry which is preliminary data.</text>
</comment>
<dbReference type="EMBL" id="NGJZ01000001">
    <property type="protein sequence ID" value="RSU07730.1"/>
    <property type="molecule type" value="Genomic_DNA"/>
</dbReference>
<reference evidence="1 2" key="1">
    <citation type="submission" date="2017-05" db="EMBL/GenBank/DDBJ databases">
        <title>Vagococcus spp. assemblies.</title>
        <authorList>
            <person name="Gulvik C.A."/>
        </authorList>
    </citation>
    <scope>NUCLEOTIDE SEQUENCE [LARGE SCALE GENOMIC DNA]</scope>
    <source>
        <strain evidence="1 2">DSM 24756</strain>
    </source>
</reference>
<evidence type="ECO:0000313" key="2">
    <source>
        <dbReference type="Proteomes" id="UP000288669"/>
    </source>
</evidence>
<accession>A0A430AI22</accession>
<dbReference type="PANTHER" id="PTHR34352:SF1">
    <property type="entry name" value="PROTEIN YHFA"/>
    <property type="match status" value="1"/>
</dbReference>
<organism evidence="1 2">
    <name type="scientific">Vagococcus entomophilus</name>
    <dbReference type="NCBI Taxonomy" id="1160095"/>
    <lineage>
        <taxon>Bacteria</taxon>
        <taxon>Bacillati</taxon>
        <taxon>Bacillota</taxon>
        <taxon>Bacilli</taxon>
        <taxon>Lactobacillales</taxon>
        <taxon>Enterococcaceae</taxon>
        <taxon>Vagococcus</taxon>
    </lineage>
</organism>
<name>A0A430AI22_9ENTE</name>
<dbReference type="OrthoDB" id="13625at2"/>
<dbReference type="RefSeq" id="WP_126821640.1">
    <property type="nucleotide sequence ID" value="NZ_JBHLWU010000001.1"/>
</dbReference>
<dbReference type="InterPro" id="IPR036102">
    <property type="entry name" value="OsmC/Ohrsf"/>
</dbReference>
<proteinExistence type="predicted"/>
<protein>
    <submittedName>
        <fullName evidence="1">Peroxiredoxin</fullName>
    </submittedName>
</protein>